<sequence length="414" mass="43295">MTTAALPPFRTAVRHGGVGQVPLPHPDERHALRRIDWAATSSAAFYRSLEAALDPAPVSGRPDPLHNPYTPGAGRRPPELAGREIPLRRFDLLLDRVAHGRPDRSVLLTGPRGVGKTVLLDTFRSMASGRMWGTGGFETRPGHSLRRPIATAVHTALRELAPRHRAPERADHALGVLKSFVLASPAPAAGAGRGAVPRRRPVVDAVAVRGQADSGDLETDLADLFTAVASVATDLGVGICLLADELHDASHDDLSALCAACHRMARSGAPLVVVAAGLPDLPRALSTAKGYADRLFQHLGLGPLDRAATEHALVAPARARGVAFTPEALDELYRATGGHPFLVQSCGRAAWDLAEGATIRRADARAAVAEVKDEIGLHGDAPAPSRPASVAGAGRRPGTRHGPADSPPGAHTAS</sequence>
<evidence type="ECO:0000313" key="3">
    <source>
        <dbReference type="EMBL" id="SKA10857.1"/>
    </source>
</evidence>
<proteinExistence type="predicted"/>
<gene>
    <name evidence="3" type="ORF">SAMN02745673_02523</name>
</gene>
<dbReference type="Pfam" id="PF13191">
    <property type="entry name" value="AAA_16"/>
    <property type="match status" value="1"/>
</dbReference>
<protein>
    <submittedName>
        <fullName evidence="3">ABC-type uncharacterized transport system, permease and ATPase components</fullName>
    </submittedName>
</protein>
<dbReference type="RefSeq" id="WP_235000954.1">
    <property type="nucleotide sequence ID" value="NZ_FUWS01000006.1"/>
</dbReference>
<evidence type="ECO:0000259" key="2">
    <source>
        <dbReference type="Pfam" id="PF13191"/>
    </source>
</evidence>
<dbReference type="InterPro" id="IPR041664">
    <property type="entry name" value="AAA_16"/>
</dbReference>
<dbReference type="Gene3D" id="3.40.50.300">
    <property type="entry name" value="P-loop containing nucleotide triphosphate hydrolases"/>
    <property type="match status" value="1"/>
</dbReference>
<dbReference type="Proteomes" id="UP000190637">
    <property type="component" value="Unassembled WGS sequence"/>
</dbReference>
<dbReference type="InterPro" id="IPR027417">
    <property type="entry name" value="P-loop_NTPase"/>
</dbReference>
<organism evidence="3 4">
    <name type="scientific">Marinactinospora thermotolerans DSM 45154</name>
    <dbReference type="NCBI Taxonomy" id="1122192"/>
    <lineage>
        <taxon>Bacteria</taxon>
        <taxon>Bacillati</taxon>
        <taxon>Actinomycetota</taxon>
        <taxon>Actinomycetes</taxon>
        <taxon>Streptosporangiales</taxon>
        <taxon>Nocardiopsidaceae</taxon>
        <taxon>Marinactinospora</taxon>
    </lineage>
</organism>
<feature type="domain" description="Orc1-like AAA ATPase" evidence="2">
    <location>
        <begin position="79"/>
        <end position="274"/>
    </location>
</feature>
<name>A0A1T4R4Q8_9ACTN</name>
<dbReference type="STRING" id="1122192.SAMN02745673_02523"/>
<evidence type="ECO:0000313" key="4">
    <source>
        <dbReference type="Proteomes" id="UP000190637"/>
    </source>
</evidence>
<evidence type="ECO:0000256" key="1">
    <source>
        <dbReference type="SAM" id="MobiDB-lite"/>
    </source>
</evidence>
<accession>A0A1T4R4Q8</accession>
<dbReference type="AlphaFoldDB" id="A0A1T4R4Q8"/>
<feature type="region of interest" description="Disordered" evidence="1">
    <location>
        <begin position="375"/>
        <end position="414"/>
    </location>
</feature>
<dbReference type="EMBL" id="FUWS01000006">
    <property type="protein sequence ID" value="SKA10857.1"/>
    <property type="molecule type" value="Genomic_DNA"/>
</dbReference>
<keyword evidence="4" id="KW-1185">Reference proteome</keyword>
<reference evidence="3 4" key="1">
    <citation type="submission" date="2017-02" db="EMBL/GenBank/DDBJ databases">
        <authorList>
            <person name="Peterson S.W."/>
        </authorList>
    </citation>
    <scope>NUCLEOTIDE SEQUENCE [LARGE SCALE GENOMIC DNA]</scope>
    <source>
        <strain evidence="3 4">DSM 45154</strain>
    </source>
</reference>
<feature type="region of interest" description="Disordered" evidence="1">
    <location>
        <begin position="57"/>
        <end position="81"/>
    </location>
</feature>
<dbReference type="SUPFAM" id="SSF52540">
    <property type="entry name" value="P-loop containing nucleoside triphosphate hydrolases"/>
    <property type="match status" value="1"/>
</dbReference>